<proteinExistence type="predicted"/>
<dbReference type="InParanoid" id="A0A0Q3GST3"/>
<reference evidence="2 3" key="1">
    <citation type="journal article" date="2010" name="Nature">
        <title>Genome sequencing and analysis of the model grass Brachypodium distachyon.</title>
        <authorList>
            <consortium name="International Brachypodium Initiative"/>
        </authorList>
    </citation>
    <scope>NUCLEOTIDE SEQUENCE [LARGE SCALE GENOMIC DNA]</scope>
    <source>
        <strain evidence="2 3">Bd21</strain>
    </source>
</reference>
<feature type="region of interest" description="Disordered" evidence="1">
    <location>
        <begin position="242"/>
        <end position="301"/>
    </location>
</feature>
<name>A0A0Q3GST3_BRADI</name>
<feature type="compositionally biased region" description="Gly residues" evidence="1">
    <location>
        <begin position="286"/>
        <end position="298"/>
    </location>
</feature>
<evidence type="ECO:0000256" key="1">
    <source>
        <dbReference type="SAM" id="MobiDB-lite"/>
    </source>
</evidence>
<reference evidence="2" key="2">
    <citation type="submission" date="2017-06" db="EMBL/GenBank/DDBJ databases">
        <title>WGS assembly of Brachypodium distachyon.</title>
        <authorList>
            <consortium name="The International Brachypodium Initiative"/>
            <person name="Lucas S."/>
            <person name="Harmon-Smith M."/>
            <person name="Lail K."/>
            <person name="Tice H."/>
            <person name="Grimwood J."/>
            <person name="Bruce D."/>
            <person name="Barry K."/>
            <person name="Shu S."/>
            <person name="Lindquist E."/>
            <person name="Wang M."/>
            <person name="Pitluck S."/>
            <person name="Vogel J.P."/>
            <person name="Garvin D.F."/>
            <person name="Mockler T.C."/>
            <person name="Schmutz J."/>
            <person name="Rokhsar D."/>
            <person name="Bevan M.W."/>
        </authorList>
    </citation>
    <scope>NUCLEOTIDE SEQUENCE</scope>
    <source>
        <strain evidence="2">Bd21</strain>
    </source>
</reference>
<dbReference type="Gramene" id="KQK13911">
    <property type="protein sequence ID" value="KQK13911"/>
    <property type="gene ID" value="BRADI_1g13322v3"/>
</dbReference>
<dbReference type="Proteomes" id="UP000008810">
    <property type="component" value="Chromosome 1"/>
</dbReference>
<reference evidence="3" key="3">
    <citation type="submission" date="2018-08" db="UniProtKB">
        <authorList>
            <consortium name="EnsemblPlants"/>
        </authorList>
    </citation>
    <scope>IDENTIFICATION</scope>
    <source>
        <strain evidence="3">cv. Bd21</strain>
    </source>
</reference>
<dbReference type="EnsemblPlants" id="KQK13911">
    <property type="protein sequence ID" value="KQK13911"/>
    <property type="gene ID" value="BRADI_1g13322v3"/>
</dbReference>
<dbReference type="AlphaFoldDB" id="A0A0Q3GST3"/>
<gene>
    <name evidence="2" type="ORF">BRADI_1g13322v3</name>
</gene>
<evidence type="ECO:0000313" key="2">
    <source>
        <dbReference type="EMBL" id="KQK13911.2"/>
    </source>
</evidence>
<protein>
    <submittedName>
        <fullName evidence="2 3">Uncharacterized protein</fullName>
    </submittedName>
</protein>
<feature type="compositionally biased region" description="Basic and acidic residues" evidence="1">
    <location>
        <begin position="276"/>
        <end position="285"/>
    </location>
</feature>
<feature type="region of interest" description="Disordered" evidence="1">
    <location>
        <begin position="410"/>
        <end position="429"/>
    </location>
</feature>
<organism evidence="2">
    <name type="scientific">Brachypodium distachyon</name>
    <name type="common">Purple false brome</name>
    <name type="synonym">Trachynia distachya</name>
    <dbReference type="NCBI Taxonomy" id="15368"/>
    <lineage>
        <taxon>Eukaryota</taxon>
        <taxon>Viridiplantae</taxon>
        <taxon>Streptophyta</taxon>
        <taxon>Embryophyta</taxon>
        <taxon>Tracheophyta</taxon>
        <taxon>Spermatophyta</taxon>
        <taxon>Magnoliopsida</taxon>
        <taxon>Liliopsida</taxon>
        <taxon>Poales</taxon>
        <taxon>Poaceae</taxon>
        <taxon>BOP clade</taxon>
        <taxon>Pooideae</taxon>
        <taxon>Stipodae</taxon>
        <taxon>Brachypodieae</taxon>
        <taxon>Brachypodium</taxon>
    </lineage>
</organism>
<feature type="compositionally biased region" description="Basic and acidic residues" evidence="1">
    <location>
        <begin position="498"/>
        <end position="520"/>
    </location>
</feature>
<evidence type="ECO:0000313" key="3">
    <source>
        <dbReference type="EnsemblPlants" id="KQK13911"/>
    </source>
</evidence>
<feature type="region of interest" description="Disordered" evidence="1">
    <location>
        <begin position="488"/>
        <end position="545"/>
    </location>
</feature>
<accession>A0A0Q3GST3</accession>
<feature type="non-terminal residue" evidence="2">
    <location>
        <position position="1"/>
    </location>
</feature>
<keyword evidence="4" id="KW-1185">Reference proteome</keyword>
<dbReference type="EMBL" id="CM000880">
    <property type="protein sequence ID" value="KQK13911.2"/>
    <property type="molecule type" value="Genomic_DNA"/>
</dbReference>
<sequence length="585" mass="63630">LVRPAHRKRGSFVPFFPATTEPYGAAAPLPRPPPPVHAPALPHHRRRRLRSEILPPGPAGLFQQPHHLRLPRDSRGRRRRPPFHRRRLGVRAALQQDVHHVGAPGLGGAVQRRVPLGVGRLEVGAAADEVAHRVGAPLERGAHQRRPPVRVPPFHGCAPVGGAAHGAGLPLAGRGQDGLAQPQVVHDPPVVPFLGGRLVGRLPLGIAHGCRPRRPVRQDEARHGLVPAPGCRMERRAAVRAAPRVGARPRREERLHRVPAPGLRRQAQGGLPVSPRRVDGRERTGEGSGGGGGGGSSGSGLLLLPEEQLEDVAVSRGGGLVERVGAGGRGAVREEELRDEALPGRRGVLERGPPPARFVRVGAVLEEHLDDVGAAEAHGEVEQRAPGLVDGGVRGAPRRVAPVEHLPERLHGSRGDQARSHRGAHEAGPDAAVDEHLLLPRREPLRVHRVQRRHGLPHGGAGRHHAVQQERVLSAAAAGALRRCRGQVQHLHGHRGERRQDPRVRPDREAAPHRRLEPERHRHRVHRVPQRQLPPRRPPGLHPHHHLVRRLRPSTATSSLMQRCSWLGSWWKKKPSKGVRGVKGS</sequence>
<evidence type="ECO:0000313" key="4">
    <source>
        <dbReference type="Proteomes" id="UP000008810"/>
    </source>
</evidence>